<evidence type="ECO:0000256" key="6">
    <source>
        <dbReference type="RuleBase" id="RU365089"/>
    </source>
</evidence>
<dbReference type="PROSITE" id="PS01007">
    <property type="entry name" value="TRANSPOSASE_MUTATOR"/>
    <property type="match status" value="1"/>
</dbReference>
<dbReference type="RefSeq" id="WP_377252693.1">
    <property type="nucleotide sequence ID" value="NZ_JBHLUH010000038.1"/>
</dbReference>
<evidence type="ECO:0000256" key="2">
    <source>
        <dbReference type="ARBA" id="ARBA00010961"/>
    </source>
</evidence>
<sequence length="430" mass="47503">MIEAGLFDRLMERVDDDGLRLTGEGGFLPEMIKAVLERGLQAELTDHLGYEKGDPAGRGSPNSRNGSTSKTLSTEVGQVPLAVPRDRASTFEPRLVPKGARRAGGLDDMIISLYAGGMTVRDIQHHLARTLGTELSHETISKITDAVLDEVKAWQTRPLEEIYPIIYLDAIVVKVRDGHQVRNRAAHIAVGVDLDGVKHVLGIWVQASEGAKFWAGVCAELRNRGVRDVLIVCCDGLTGFPEAIEATWPSTTVQTCTVHLIRAAMRFVSYQDRKKVAAALRPIYTAPTVEAAETELLAFAGSDLGRRYPATVATWENAWERFIPFLAFPPELRKIIYTTNSIESLNYQLRKIIKNRGHFPNDDAVTKLLWLAIRDIEDKRARQRVKEAGLPANQRKAPGRLVEGATVLGWKQALGALALAYPDRLGPYLT</sequence>
<dbReference type="InterPro" id="IPR001207">
    <property type="entry name" value="Transposase_mutator"/>
</dbReference>
<accession>A0ABV6M4Q3</accession>
<dbReference type="Pfam" id="PF00872">
    <property type="entry name" value="Transposase_mut"/>
    <property type="match status" value="1"/>
</dbReference>
<organism evidence="8 9">
    <name type="scientific">Phytohabitans kaempferiae</name>
    <dbReference type="NCBI Taxonomy" id="1620943"/>
    <lineage>
        <taxon>Bacteria</taxon>
        <taxon>Bacillati</taxon>
        <taxon>Actinomycetota</taxon>
        <taxon>Actinomycetes</taxon>
        <taxon>Micromonosporales</taxon>
        <taxon>Micromonosporaceae</taxon>
    </lineage>
</organism>
<protein>
    <recommendedName>
        <fullName evidence="6">Mutator family transposase</fullName>
    </recommendedName>
</protein>
<keyword evidence="5 6" id="KW-0233">DNA recombination</keyword>
<keyword evidence="6" id="KW-0814">Transposable element</keyword>
<gene>
    <name evidence="8" type="ORF">ACFFIA_18645</name>
</gene>
<comment type="similarity">
    <text evidence="2 6">Belongs to the transposase mutator family.</text>
</comment>
<evidence type="ECO:0000256" key="4">
    <source>
        <dbReference type="ARBA" id="ARBA00023125"/>
    </source>
</evidence>
<feature type="region of interest" description="Disordered" evidence="7">
    <location>
        <begin position="49"/>
        <end position="75"/>
    </location>
</feature>
<comment type="function">
    <text evidence="1 6">Required for the transposition of the insertion element.</text>
</comment>
<reference evidence="8 9" key="1">
    <citation type="submission" date="2024-09" db="EMBL/GenBank/DDBJ databases">
        <authorList>
            <person name="Sun Q."/>
            <person name="Mori K."/>
        </authorList>
    </citation>
    <scope>NUCLEOTIDE SEQUENCE [LARGE SCALE GENOMIC DNA]</scope>
    <source>
        <strain evidence="8 9">TBRC 3947</strain>
    </source>
</reference>
<dbReference type="Proteomes" id="UP001589867">
    <property type="component" value="Unassembled WGS sequence"/>
</dbReference>
<evidence type="ECO:0000256" key="3">
    <source>
        <dbReference type="ARBA" id="ARBA00022578"/>
    </source>
</evidence>
<keyword evidence="3 6" id="KW-0815">Transposition</keyword>
<dbReference type="PANTHER" id="PTHR33217">
    <property type="entry name" value="TRANSPOSASE FOR INSERTION SEQUENCE ELEMENT IS1081"/>
    <property type="match status" value="1"/>
</dbReference>
<name>A0ABV6M4Q3_9ACTN</name>
<evidence type="ECO:0000256" key="5">
    <source>
        <dbReference type="ARBA" id="ARBA00023172"/>
    </source>
</evidence>
<evidence type="ECO:0000256" key="7">
    <source>
        <dbReference type="SAM" id="MobiDB-lite"/>
    </source>
</evidence>
<proteinExistence type="inferred from homology"/>
<dbReference type="PANTHER" id="PTHR33217:SF8">
    <property type="entry name" value="MUTATOR FAMILY TRANSPOSASE"/>
    <property type="match status" value="1"/>
</dbReference>
<dbReference type="NCBIfam" id="NF033543">
    <property type="entry name" value="transpos_IS256"/>
    <property type="match status" value="1"/>
</dbReference>
<dbReference type="EMBL" id="JBHLUH010000038">
    <property type="protein sequence ID" value="MFC0529680.1"/>
    <property type="molecule type" value="Genomic_DNA"/>
</dbReference>
<feature type="compositionally biased region" description="Polar residues" evidence="7">
    <location>
        <begin position="60"/>
        <end position="75"/>
    </location>
</feature>
<evidence type="ECO:0000256" key="1">
    <source>
        <dbReference type="ARBA" id="ARBA00002190"/>
    </source>
</evidence>
<keyword evidence="4 6" id="KW-0238">DNA-binding</keyword>
<keyword evidence="9" id="KW-1185">Reference proteome</keyword>
<evidence type="ECO:0000313" key="8">
    <source>
        <dbReference type="EMBL" id="MFC0529680.1"/>
    </source>
</evidence>
<comment type="caution">
    <text evidence="8">The sequence shown here is derived from an EMBL/GenBank/DDBJ whole genome shotgun (WGS) entry which is preliminary data.</text>
</comment>
<evidence type="ECO:0000313" key="9">
    <source>
        <dbReference type="Proteomes" id="UP001589867"/>
    </source>
</evidence>